<evidence type="ECO:0000256" key="3">
    <source>
        <dbReference type="ARBA" id="ARBA00022759"/>
    </source>
</evidence>
<evidence type="ECO:0000256" key="2">
    <source>
        <dbReference type="ARBA" id="ARBA00022723"/>
    </source>
</evidence>
<keyword evidence="8" id="KW-1185">Reference proteome</keyword>
<dbReference type="Pfam" id="PF02265">
    <property type="entry name" value="S1-P1_nuclease"/>
    <property type="match status" value="1"/>
</dbReference>
<evidence type="ECO:0000313" key="7">
    <source>
        <dbReference type="EMBL" id="WMS86399.1"/>
    </source>
</evidence>
<dbReference type="EMBL" id="CP133548">
    <property type="protein sequence ID" value="WMS86399.1"/>
    <property type="molecule type" value="Genomic_DNA"/>
</dbReference>
<evidence type="ECO:0000256" key="6">
    <source>
        <dbReference type="ARBA" id="ARBA00023180"/>
    </source>
</evidence>
<keyword evidence="1" id="KW-0540">Nuclease</keyword>
<keyword evidence="4" id="KW-0378">Hydrolase</keyword>
<evidence type="ECO:0000256" key="4">
    <source>
        <dbReference type="ARBA" id="ARBA00022801"/>
    </source>
</evidence>
<reference evidence="7 8" key="1">
    <citation type="submission" date="2023-08" db="EMBL/GenBank/DDBJ databases">
        <title>Pleionea litopenaei sp. nov., isolated from stomach of juvenile Litopenaeus vannamei.</title>
        <authorList>
            <person name="Rho A.M."/>
            <person name="Hwang C.Y."/>
        </authorList>
    </citation>
    <scope>NUCLEOTIDE SEQUENCE [LARGE SCALE GENOMIC DNA]</scope>
    <source>
        <strain evidence="7 8">HL-JVS1</strain>
    </source>
</reference>
<evidence type="ECO:0000256" key="1">
    <source>
        <dbReference type="ARBA" id="ARBA00022722"/>
    </source>
</evidence>
<dbReference type="GO" id="GO:0003676">
    <property type="term" value="F:nucleic acid binding"/>
    <property type="evidence" value="ECO:0007669"/>
    <property type="project" value="InterPro"/>
</dbReference>
<keyword evidence="3" id="KW-0255">Endonuclease</keyword>
<keyword evidence="6" id="KW-0325">Glycoprotein</keyword>
<dbReference type="KEGG" id="plei:Q9312_14350"/>
<keyword evidence="2" id="KW-0479">Metal-binding</keyword>
<dbReference type="GO" id="GO:0006308">
    <property type="term" value="P:DNA catabolic process"/>
    <property type="evidence" value="ECO:0007669"/>
    <property type="project" value="InterPro"/>
</dbReference>
<dbReference type="CDD" id="cd11010">
    <property type="entry name" value="S1-P1_nuclease"/>
    <property type="match status" value="1"/>
</dbReference>
<dbReference type="InterPro" id="IPR008947">
    <property type="entry name" value="PLipase_C/P1_nuclease_dom_sf"/>
</dbReference>
<keyword evidence="5" id="KW-1015">Disulfide bond</keyword>
<proteinExistence type="predicted"/>
<evidence type="ECO:0000313" key="8">
    <source>
        <dbReference type="Proteomes" id="UP001239782"/>
    </source>
</evidence>
<dbReference type="GO" id="GO:0046872">
    <property type="term" value="F:metal ion binding"/>
    <property type="evidence" value="ECO:0007669"/>
    <property type="project" value="UniProtKB-KW"/>
</dbReference>
<organism evidence="7 8">
    <name type="scientific">Pleionea litopenaei</name>
    <dbReference type="NCBI Taxonomy" id="3070815"/>
    <lineage>
        <taxon>Bacteria</taxon>
        <taxon>Pseudomonadati</taxon>
        <taxon>Pseudomonadota</taxon>
        <taxon>Gammaproteobacteria</taxon>
        <taxon>Oceanospirillales</taxon>
        <taxon>Pleioneaceae</taxon>
        <taxon>Pleionea</taxon>
    </lineage>
</organism>
<dbReference type="RefSeq" id="WP_309201544.1">
    <property type="nucleotide sequence ID" value="NZ_CP133548.1"/>
</dbReference>
<evidence type="ECO:0000256" key="5">
    <source>
        <dbReference type="ARBA" id="ARBA00023157"/>
    </source>
</evidence>
<protein>
    <submittedName>
        <fullName evidence="7">S1/P1 nuclease</fullName>
    </submittedName>
</protein>
<dbReference type="PANTHER" id="PTHR33146">
    <property type="entry name" value="ENDONUCLEASE 4"/>
    <property type="match status" value="1"/>
</dbReference>
<dbReference type="InterPro" id="IPR003154">
    <property type="entry name" value="S1/P1nuclease"/>
</dbReference>
<dbReference type="SUPFAM" id="SSF48537">
    <property type="entry name" value="Phospholipase C/P1 nuclease"/>
    <property type="match status" value="1"/>
</dbReference>
<sequence length="258" mass="29329">MSRGLVFLIAGFISVNAFSFGQTGHRVTGAIAEEYLNDSAKKAIQSIIGTESLAQASTFADEMKSNPSEFWQKTANPYHYVTVPRGKVYAQTTPPQKGDAIIALKKFTQTLQSNTSTTEEKAIALKFIVHIIGDLHQPLHAGNGTDKGGNDFKVKFFWQDSNLHRVWDSELIDRQQLSYTEWTAWLTRTIDNKKITQWSQIDPQVWVTESAKIRDTIYPDDPKLSWDYQYQHLPALKQRLQQAGVRIALYLNDIYSDK</sequence>
<dbReference type="Proteomes" id="UP001239782">
    <property type="component" value="Chromosome"/>
</dbReference>
<dbReference type="GO" id="GO:0016788">
    <property type="term" value="F:hydrolase activity, acting on ester bonds"/>
    <property type="evidence" value="ECO:0007669"/>
    <property type="project" value="InterPro"/>
</dbReference>
<gene>
    <name evidence="7" type="ORF">Q9312_14350</name>
</gene>
<dbReference type="AlphaFoldDB" id="A0AA51RRY5"/>
<dbReference type="GO" id="GO:0004519">
    <property type="term" value="F:endonuclease activity"/>
    <property type="evidence" value="ECO:0007669"/>
    <property type="project" value="UniProtKB-KW"/>
</dbReference>
<dbReference type="Gene3D" id="1.10.575.10">
    <property type="entry name" value="P1 Nuclease"/>
    <property type="match status" value="1"/>
</dbReference>
<dbReference type="PANTHER" id="PTHR33146:SF26">
    <property type="entry name" value="ENDONUCLEASE 4"/>
    <property type="match status" value="1"/>
</dbReference>
<name>A0AA51RRY5_9GAMM</name>
<accession>A0AA51RRY5</accession>